<comment type="caution">
    <text evidence="2">The sequence shown here is derived from an EMBL/GenBank/DDBJ whole genome shotgun (WGS) entry which is preliminary data.</text>
</comment>
<evidence type="ECO:0000313" key="2">
    <source>
        <dbReference type="EMBL" id="MCI3239578.1"/>
    </source>
</evidence>
<reference evidence="2" key="1">
    <citation type="submission" date="2022-03" db="EMBL/GenBank/DDBJ databases">
        <title>Streptomyces 7R015 and 7R016 isolated from Barleria lupulina in Thailand.</title>
        <authorList>
            <person name="Kanchanasin P."/>
            <person name="Phongsopitanun W."/>
            <person name="Tanasupawat S."/>
        </authorList>
    </citation>
    <scope>NUCLEOTIDE SEQUENCE</scope>
    <source>
        <strain evidence="2">7R016</strain>
    </source>
</reference>
<dbReference type="Proteomes" id="UP001165270">
    <property type="component" value="Unassembled WGS sequence"/>
</dbReference>
<keyword evidence="1" id="KW-0812">Transmembrane</keyword>
<accession>A0ABS9XBZ0</accession>
<dbReference type="RefSeq" id="WP_242708843.1">
    <property type="nucleotide sequence ID" value="NZ_JALDAX010000002.1"/>
</dbReference>
<dbReference type="EMBL" id="JALDAX010000002">
    <property type="protein sequence ID" value="MCI3239578.1"/>
    <property type="molecule type" value="Genomic_DNA"/>
</dbReference>
<feature type="transmembrane region" description="Helical" evidence="1">
    <location>
        <begin position="18"/>
        <end position="37"/>
    </location>
</feature>
<evidence type="ECO:0000313" key="3">
    <source>
        <dbReference type="Proteomes" id="UP001165270"/>
    </source>
</evidence>
<keyword evidence="1" id="KW-1133">Transmembrane helix</keyword>
<feature type="transmembrane region" description="Helical" evidence="1">
    <location>
        <begin position="81"/>
        <end position="100"/>
    </location>
</feature>
<keyword evidence="3" id="KW-1185">Reference proteome</keyword>
<evidence type="ECO:0000256" key="1">
    <source>
        <dbReference type="SAM" id="Phobius"/>
    </source>
</evidence>
<name>A0ABS9XBZ0_9ACTN</name>
<keyword evidence="1" id="KW-0472">Membrane</keyword>
<protein>
    <submittedName>
        <fullName evidence="2">Uncharacterized protein</fullName>
    </submittedName>
</protein>
<organism evidence="2 3">
    <name type="scientific">Streptomyces spinosisporus</name>
    <dbReference type="NCBI Taxonomy" id="2927582"/>
    <lineage>
        <taxon>Bacteria</taxon>
        <taxon>Bacillati</taxon>
        <taxon>Actinomycetota</taxon>
        <taxon>Actinomycetes</taxon>
        <taxon>Kitasatosporales</taxon>
        <taxon>Streptomycetaceae</taxon>
        <taxon>Streptomyces</taxon>
    </lineage>
</organism>
<proteinExistence type="predicted"/>
<gene>
    <name evidence="2" type="ORF">MQN93_07565</name>
</gene>
<feature type="transmembrane region" description="Helical" evidence="1">
    <location>
        <begin position="112"/>
        <end position="130"/>
    </location>
</feature>
<sequence length="159" mass="17292">MIGVVCADANEFKFAGPALLLLVSAVIALLLSIQLGYHARQWIYSYEEICNWTARKCPTNRSLETQSKDFRKGKEKLDRAGLAYNAGTVFLSFAVAAALIPDRPGDLTVWRWIAAAFVTAAAIGESIWAIKIYAGTIGQFDHPTKSHSTPPSEGGNPHV</sequence>